<name>A0A9P1H6V8_9PEZI</name>
<feature type="region of interest" description="Disordered" evidence="2">
    <location>
        <begin position="167"/>
        <end position="193"/>
    </location>
</feature>
<organism evidence="4 5">
    <name type="scientific">Parascedosporium putredinis</name>
    <dbReference type="NCBI Taxonomy" id="1442378"/>
    <lineage>
        <taxon>Eukaryota</taxon>
        <taxon>Fungi</taxon>
        <taxon>Dikarya</taxon>
        <taxon>Ascomycota</taxon>
        <taxon>Pezizomycotina</taxon>
        <taxon>Sordariomycetes</taxon>
        <taxon>Hypocreomycetidae</taxon>
        <taxon>Microascales</taxon>
        <taxon>Microascaceae</taxon>
        <taxon>Parascedosporium</taxon>
    </lineage>
</organism>
<dbReference type="GO" id="GO:0005634">
    <property type="term" value="C:nucleus"/>
    <property type="evidence" value="ECO:0007669"/>
    <property type="project" value="TreeGrafter"/>
</dbReference>
<dbReference type="EMBL" id="CALLCH030000015">
    <property type="protein sequence ID" value="CAI4217011.1"/>
    <property type="molecule type" value="Genomic_DNA"/>
</dbReference>
<dbReference type="PANTHER" id="PTHR10333:SF100">
    <property type="entry name" value="CHROMATIN MODIFICATION-RELATED PROTEIN YNG2"/>
    <property type="match status" value="1"/>
</dbReference>
<dbReference type="SMART" id="SM01408">
    <property type="entry name" value="ING"/>
    <property type="match status" value="1"/>
</dbReference>
<evidence type="ECO:0000313" key="5">
    <source>
        <dbReference type="Proteomes" id="UP000838763"/>
    </source>
</evidence>
<keyword evidence="1" id="KW-0156">Chromatin regulator</keyword>
<dbReference type="GO" id="GO:0006325">
    <property type="term" value="P:chromatin organization"/>
    <property type="evidence" value="ECO:0007669"/>
    <property type="project" value="UniProtKB-KW"/>
</dbReference>
<comment type="caution">
    <text evidence="4">The sequence shown here is derived from an EMBL/GenBank/DDBJ whole genome shotgun (WGS) entry which is preliminary data.</text>
</comment>
<evidence type="ECO:0000313" key="4">
    <source>
        <dbReference type="EMBL" id="CAI4217011.1"/>
    </source>
</evidence>
<evidence type="ECO:0000259" key="3">
    <source>
        <dbReference type="SMART" id="SM01408"/>
    </source>
</evidence>
<protein>
    <recommendedName>
        <fullName evidence="3">Inhibitor of growth protein N-terminal histone-binding domain-containing protein</fullName>
    </recommendedName>
</protein>
<reference evidence="4" key="1">
    <citation type="submission" date="2022-11" db="EMBL/GenBank/DDBJ databases">
        <authorList>
            <person name="Scott C."/>
            <person name="Bruce N."/>
        </authorList>
    </citation>
    <scope>NUCLEOTIDE SEQUENCE</scope>
</reference>
<dbReference type="Gene3D" id="6.10.140.1740">
    <property type="match status" value="1"/>
</dbReference>
<dbReference type="PANTHER" id="PTHR10333">
    <property type="entry name" value="INHIBITOR OF GROWTH PROTEIN"/>
    <property type="match status" value="1"/>
</dbReference>
<proteinExistence type="predicted"/>
<dbReference type="AlphaFoldDB" id="A0A9P1H6V8"/>
<evidence type="ECO:0000256" key="1">
    <source>
        <dbReference type="ARBA" id="ARBA00022853"/>
    </source>
</evidence>
<dbReference type="InterPro" id="IPR028651">
    <property type="entry name" value="ING_fam"/>
</dbReference>
<dbReference type="InterPro" id="IPR024610">
    <property type="entry name" value="ING_N_histone-binding"/>
</dbReference>
<dbReference type="Proteomes" id="UP000838763">
    <property type="component" value="Unassembled WGS sequence"/>
</dbReference>
<sequence>MPRDDLSIDFVDRMPQQESVDPAQILDDFFYRFQNIPEEIRFIQAEITDKDRQVNDCLRLIEDRDAKIQRWIKTNGSQMPNPREDTLRNQIRDNYAKAEKFSDEKLALSKRLQELYDRQILYLDRQIKGLYDRVEPGFNDPDEVPPCFETAPRTFLRRPFDRISPMDPLSHRPLFSLPQPQRPQYRIKPRSRT</sequence>
<evidence type="ECO:0000256" key="2">
    <source>
        <dbReference type="SAM" id="MobiDB-lite"/>
    </source>
</evidence>
<dbReference type="GO" id="GO:0035267">
    <property type="term" value="C:NuA4 histone acetyltransferase complex"/>
    <property type="evidence" value="ECO:0007669"/>
    <property type="project" value="TreeGrafter"/>
</dbReference>
<feature type="domain" description="Inhibitor of growth protein N-terminal histone-binding" evidence="3">
    <location>
        <begin position="25"/>
        <end position="130"/>
    </location>
</feature>
<dbReference type="GO" id="GO:0006355">
    <property type="term" value="P:regulation of DNA-templated transcription"/>
    <property type="evidence" value="ECO:0007669"/>
    <property type="project" value="TreeGrafter"/>
</dbReference>
<gene>
    <name evidence="4" type="ORF">PPNO1_LOCUS6654</name>
</gene>
<dbReference type="OrthoDB" id="2505961at2759"/>
<dbReference type="Pfam" id="PF12998">
    <property type="entry name" value="ING"/>
    <property type="match status" value="1"/>
</dbReference>
<dbReference type="CDD" id="cd16858">
    <property type="entry name" value="ING_ING3_Yng2p"/>
    <property type="match status" value="1"/>
</dbReference>
<keyword evidence="5" id="KW-1185">Reference proteome</keyword>
<accession>A0A9P1H6V8</accession>